<proteinExistence type="predicted"/>
<evidence type="ECO:0000313" key="1">
    <source>
        <dbReference type="EMBL" id="MBX49890.1"/>
    </source>
</evidence>
<dbReference type="AlphaFoldDB" id="A0A2P2P583"/>
<name>A0A2P2P583_RHIMU</name>
<reference evidence="1" key="1">
    <citation type="submission" date="2018-02" db="EMBL/GenBank/DDBJ databases">
        <title>Rhizophora mucronata_Transcriptome.</title>
        <authorList>
            <person name="Meera S.P."/>
            <person name="Sreeshan A."/>
            <person name="Augustine A."/>
        </authorList>
    </citation>
    <scope>NUCLEOTIDE SEQUENCE</scope>
    <source>
        <tissue evidence="1">Leaf</tissue>
    </source>
</reference>
<sequence length="37" mass="4040">MTTLGVVILITSFSYSSKQALRAIAFTVNLPFSCFVL</sequence>
<organism evidence="1">
    <name type="scientific">Rhizophora mucronata</name>
    <name type="common">Asiatic mangrove</name>
    <dbReference type="NCBI Taxonomy" id="61149"/>
    <lineage>
        <taxon>Eukaryota</taxon>
        <taxon>Viridiplantae</taxon>
        <taxon>Streptophyta</taxon>
        <taxon>Embryophyta</taxon>
        <taxon>Tracheophyta</taxon>
        <taxon>Spermatophyta</taxon>
        <taxon>Magnoliopsida</taxon>
        <taxon>eudicotyledons</taxon>
        <taxon>Gunneridae</taxon>
        <taxon>Pentapetalae</taxon>
        <taxon>rosids</taxon>
        <taxon>fabids</taxon>
        <taxon>Malpighiales</taxon>
        <taxon>Rhizophoraceae</taxon>
        <taxon>Rhizophora</taxon>
    </lineage>
</organism>
<dbReference type="EMBL" id="GGEC01069406">
    <property type="protein sequence ID" value="MBX49890.1"/>
    <property type="molecule type" value="Transcribed_RNA"/>
</dbReference>
<protein>
    <submittedName>
        <fullName evidence="1">Uncharacterized protein MANES_01G071700</fullName>
    </submittedName>
</protein>
<accession>A0A2P2P583</accession>